<name>A0A449AFA6_9BACT</name>
<accession>A0A449AFA6</accession>
<dbReference type="Gene3D" id="1.10.860.10">
    <property type="entry name" value="DNAb Helicase, Chain A"/>
    <property type="match status" value="1"/>
</dbReference>
<dbReference type="Gene3D" id="3.40.50.300">
    <property type="entry name" value="P-loop containing nucleotide triphosphate hydrolases"/>
    <property type="match status" value="1"/>
</dbReference>
<keyword evidence="3" id="KW-0067">ATP-binding</keyword>
<dbReference type="GO" id="GO:1990077">
    <property type="term" value="C:primosome complex"/>
    <property type="evidence" value="ECO:0007669"/>
    <property type="project" value="UniProtKB-KW"/>
</dbReference>
<keyword evidence="3" id="KW-0547">Nucleotide-binding</keyword>
<keyword evidence="4" id="KW-1185">Reference proteome</keyword>
<dbReference type="EMBL" id="LR214972">
    <property type="protein sequence ID" value="VEU63674.1"/>
    <property type="molecule type" value="Genomic_DNA"/>
</dbReference>
<dbReference type="GO" id="GO:0005829">
    <property type="term" value="C:cytosol"/>
    <property type="evidence" value="ECO:0007669"/>
    <property type="project" value="TreeGrafter"/>
</dbReference>
<evidence type="ECO:0000313" key="4">
    <source>
        <dbReference type="Proteomes" id="UP000289952"/>
    </source>
</evidence>
<dbReference type="EC" id="3.6.4.12" evidence="3"/>
<sequence>MKKNKYKNIWKYKNFETFEHLQNPQTLFHDFLTEQMVLNFMINDAERQQTATQYLTKDHFFFEENKQLFEFINERRNKNINGVGVFNDYYDIINFIESEDLKLRYPKVNSSLVNEINSLFVNPDNFLEKLEQLIELTKMRNLETFYQASLQALHTKKDLNFSDSIQDFSVFLEQNYSNALQNSSFISFKEATDEFDELITNGIANDISEGLKTGYEVLDNLIKGFKPGQLIILAARPGVGKTALALNIAKNLTQEEIVDQNGQILRPNSCAFISLEMPYVELTMRFYSSLASINLGKLQKPKLLEQNEIVLLRSVISRNKNTTNLHFDDNTSSKISDLVWKIKQLHKEIQTTNHNGLSLLIIDYLQLISGNEFSGNRQNEVAQISRALKLLALDLKIPILALSQLSRSVESRENKRPQLSDLRESGAIEQDADIVIFLSRSNTKQQSNNDETYSNYNTHIITDVSVAKNRNGPTGEGDLLYEGSKVTFYERKY</sequence>
<dbReference type="GO" id="GO:0005524">
    <property type="term" value="F:ATP binding"/>
    <property type="evidence" value="ECO:0007669"/>
    <property type="project" value="InterPro"/>
</dbReference>
<dbReference type="InterPro" id="IPR003593">
    <property type="entry name" value="AAA+_ATPase"/>
</dbReference>
<evidence type="ECO:0000313" key="3">
    <source>
        <dbReference type="EMBL" id="VEU63674.1"/>
    </source>
</evidence>
<dbReference type="Pfam" id="PF03796">
    <property type="entry name" value="DnaB_C"/>
    <property type="match status" value="1"/>
</dbReference>
<dbReference type="GO" id="GO:0006269">
    <property type="term" value="P:DNA replication, synthesis of primer"/>
    <property type="evidence" value="ECO:0007669"/>
    <property type="project" value="UniProtKB-KW"/>
</dbReference>
<evidence type="ECO:0000256" key="1">
    <source>
        <dbReference type="ARBA" id="ARBA00022515"/>
    </source>
</evidence>
<dbReference type="PANTHER" id="PTHR30153">
    <property type="entry name" value="REPLICATIVE DNA HELICASE DNAB"/>
    <property type="match status" value="1"/>
</dbReference>
<dbReference type="Proteomes" id="UP000289952">
    <property type="component" value="Chromosome"/>
</dbReference>
<evidence type="ECO:0000259" key="2">
    <source>
        <dbReference type="PROSITE" id="PS51199"/>
    </source>
</evidence>
<dbReference type="SMART" id="SM00382">
    <property type="entry name" value="AAA"/>
    <property type="match status" value="1"/>
</dbReference>
<feature type="domain" description="SF4 helicase" evidence="2">
    <location>
        <begin position="204"/>
        <end position="493"/>
    </location>
</feature>
<protein>
    <submittedName>
        <fullName evidence="3">Replicative DNA helicase</fullName>
        <ecNumber evidence="3">3.6.4.12</ecNumber>
    </submittedName>
</protein>
<organism evidence="3 4">
    <name type="scientific">Mycoplasmopsis bovirhinis</name>
    <dbReference type="NCBI Taxonomy" id="29553"/>
    <lineage>
        <taxon>Bacteria</taxon>
        <taxon>Bacillati</taxon>
        <taxon>Mycoplasmatota</taxon>
        <taxon>Mycoplasmoidales</taxon>
        <taxon>Metamycoplasmataceae</taxon>
        <taxon>Mycoplasmopsis</taxon>
    </lineage>
</organism>
<dbReference type="RefSeq" id="WP_129621864.1">
    <property type="nucleotide sequence ID" value="NZ_LR214972.1"/>
</dbReference>
<keyword evidence="1" id="KW-0639">Primosome</keyword>
<dbReference type="PANTHER" id="PTHR30153:SF2">
    <property type="entry name" value="REPLICATIVE DNA HELICASE"/>
    <property type="match status" value="1"/>
</dbReference>
<gene>
    <name evidence="3" type="primary">dnaB</name>
    <name evidence="3" type="ORF">NCTC10118_00728</name>
</gene>
<keyword evidence="3" id="KW-0347">Helicase</keyword>
<dbReference type="InterPro" id="IPR007694">
    <property type="entry name" value="DNA_helicase_DnaB-like_C"/>
</dbReference>
<keyword evidence="3" id="KW-0378">Hydrolase</keyword>
<dbReference type="GO" id="GO:0003678">
    <property type="term" value="F:DNA helicase activity"/>
    <property type="evidence" value="ECO:0007669"/>
    <property type="project" value="UniProtKB-EC"/>
</dbReference>
<proteinExistence type="predicted"/>
<dbReference type="SUPFAM" id="SSF52540">
    <property type="entry name" value="P-loop containing nucleoside triphosphate hydrolases"/>
    <property type="match status" value="1"/>
</dbReference>
<dbReference type="PROSITE" id="PS51199">
    <property type="entry name" value="SF4_HELICASE"/>
    <property type="match status" value="1"/>
</dbReference>
<dbReference type="GO" id="GO:0016787">
    <property type="term" value="F:hydrolase activity"/>
    <property type="evidence" value="ECO:0007669"/>
    <property type="project" value="UniProtKB-KW"/>
</dbReference>
<reference evidence="3 4" key="1">
    <citation type="submission" date="2019-01" db="EMBL/GenBank/DDBJ databases">
        <authorList>
            <consortium name="Pathogen Informatics"/>
        </authorList>
    </citation>
    <scope>NUCLEOTIDE SEQUENCE [LARGE SCALE GENOMIC DNA]</scope>
    <source>
        <strain evidence="3 4">NCTC10118</strain>
    </source>
</reference>
<dbReference type="CDD" id="cd00984">
    <property type="entry name" value="DnaB_C"/>
    <property type="match status" value="1"/>
</dbReference>
<dbReference type="OrthoDB" id="9773982at2"/>
<dbReference type="InterPro" id="IPR027417">
    <property type="entry name" value="P-loop_NTPase"/>
</dbReference>
<dbReference type="InterPro" id="IPR016136">
    <property type="entry name" value="DNA_helicase_N/primase_C"/>
</dbReference>
<dbReference type="AlphaFoldDB" id="A0A449AFA6"/>